<gene>
    <name evidence="1" type="ORF">ABDJ85_18350</name>
</gene>
<dbReference type="RefSeq" id="WP_347706254.1">
    <property type="nucleotide sequence ID" value="NZ_JBDPZD010000007.1"/>
</dbReference>
<sequence length="140" mass="15368">MGGFVGNPIRGKAPFFIALALVVAIQFLIRPDASTPQFSSPVKSAQGQGMMALIPAILNPQSENVCQETSDGSSIQCIQDLRLSRESWTEQFLDQAKGLGWRVTRSSEYSGLFIDLIRGDLKMKVNFTRQGRRVVVVAAH</sequence>
<protein>
    <submittedName>
        <fullName evidence="1">Uncharacterized protein</fullName>
    </submittedName>
</protein>
<comment type="caution">
    <text evidence="1">The sequence shown here is derived from an EMBL/GenBank/DDBJ whole genome shotgun (WGS) entry which is preliminary data.</text>
</comment>
<evidence type="ECO:0000313" key="2">
    <source>
        <dbReference type="Proteomes" id="UP001495147"/>
    </source>
</evidence>
<organism evidence="1 2">
    <name type="scientific">Roseateles paludis</name>
    <dbReference type="NCBI Taxonomy" id="3145238"/>
    <lineage>
        <taxon>Bacteria</taxon>
        <taxon>Pseudomonadati</taxon>
        <taxon>Pseudomonadota</taxon>
        <taxon>Betaproteobacteria</taxon>
        <taxon>Burkholderiales</taxon>
        <taxon>Sphaerotilaceae</taxon>
        <taxon>Roseateles</taxon>
    </lineage>
</organism>
<dbReference type="EMBL" id="JBDPZD010000007">
    <property type="protein sequence ID" value="MEO3693439.1"/>
    <property type="molecule type" value="Genomic_DNA"/>
</dbReference>
<dbReference type="Proteomes" id="UP001495147">
    <property type="component" value="Unassembled WGS sequence"/>
</dbReference>
<name>A0ABV0G6T0_9BURK</name>
<evidence type="ECO:0000313" key="1">
    <source>
        <dbReference type="EMBL" id="MEO3693439.1"/>
    </source>
</evidence>
<reference evidence="1 2" key="1">
    <citation type="submission" date="2024-05" db="EMBL/GenBank/DDBJ databases">
        <title>Roseateles sp. DJS-2-20 16S ribosomal RNA gene Genome sequencing and assembly.</title>
        <authorList>
            <person name="Woo H."/>
        </authorList>
    </citation>
    <scope>NUCLEOTIDE SEQUENCE [LARGE SCALE GENOMIC DNA]</scope>
    <source>
        <strain evidence="1 2">DJS-2-20</strain>
    </source>
</reference>
<keyword evidence="2" id="KW-1185">Reference proteome</keyword>
<accession>A0ABV0G6T0</accession>
<proteinExistence type="predicted"/>